<gene>
    <name evidence="2" type="ORF">PODLI_1B028069</name>
</gene>
<evidence type="ECO:0000313" key="3">
    <source>
        <dbReference type="Proteomes" id="UP001178461"/>
    </source>
</evidence>
<dbReference type="AlphaFoldDB" id="A0AA35K2U8"/>
<dbReference type="EMBL" id="OX395128">
    <property type="protein sequence ID" value="CAI5769724.1"/>
    <property type="molecule type" value="Genomic_DNA"/>
</dbReference>
<organism evidence="2 3">
    <name type="scientific">Podarcis lilfordi</name>
    <name type="common">Lilford's wall lizard</name>
    <dbReference type="NCBI Taxonomy" id="74358"/>
    <lineage>
        <taxon>Eukaryota</taxon>
        <taxon>Metazoa</taxon>
        <taxon>Chordata</taxon>
        <taxon>Craniata</taxon>
        <taxon>Vertebrata</taxon>
        <taxon>Euteleostomi</taxon>
        <taxon>Lepidosauria</taxon>
        <taxon>Squamata</taxon>
        <taxon>Bifurcata</taxon>
        <taxon>Unidentata</taxon>
        <taxon>Episquamata</taxon>
        <taxon>Laterata</taxon>
        <taxon>Lacertibaenia</taxon>
        <taxon>Lacertidae</taxon>
        <taxon>Podarcis</taxon>
    </lineage>
</organism>
<name>A0AA35K2U8_9SAUR</name>
<dbReference type="Proteomes" id="UP001178461">
    <property type="component" value="Chromosome 3"/>
</dbReference>
<proteinExistence type="predicted"/>
<feature type="compositionally biased region" description="Polar residues" evidence="1">
    <location>
        <begin position="106"/>
        <end position="125"/>
    </location>
</feature>
<sequence>MVLTRKNYKDLGFAPISPQGEWEPRRKQSKITNYFPHKEGNKNLQHESTPKEIAPIVLDWSIQRKDLQTELERPNYSMSWAQELDLAENALMTISPNPNDLEHQKSTQNLRENQQDPQPTVNTNSIEERGDQLYDQIDQIRTDLYNIKNFLAVTNGLLLTLVENFKQAKRATDQLLDSDARIHIPPKRTHTKEKRNSRRRNLKTSKHQTKRET</sequence>
<reference evidence="2" key="1">
    <citation type="submission" date="2022-12" db="EMBL/GenBank/DDBJ databases">
        <authorList>
            <person name="Alioto T."/>
            <person name="Alioto T."/>
            <person name="Gomez Garrido J."/>
        </authorList>
    </citation>
    <scope>NUCLEOTIDE SEQUENCE</scope>
</reference>
<evidence type="ECO:0000313" key="2">
    <source>
        <dbReference type="EMBL" id="CAI5769724.1"/>
    </source>
</evidence>
<feature type="region of interest" description="Disordered" evidence="1">
    <location>
        <begin position="179"/>
        <end position="213"/>
    </location>
</feature>
<keyword evidence="3" id="KW-1185">Reference proteome</keyword>
<protein>
    <submittedName>
        <fullName evidence="2">Uncharacterized protein</fullName>
    </submittedName>
</protein>
<evidence type="ECO:0000256" key="1">
    <source>
        <dbReference type="SAM" id="MobiDB-lite"/>
    </source>
</evidence>
<feature type="compositionally biased region" description="Basic residues" evidence="1">
    <location>
        <begin position="184"/>
        <end position="213"/>
    </location>
</feature>
<feature type="region of interest" description="Disordered" evidence="1">
    <location>
        <begin position="94"/>
        <end position="129"/>
    </location>
</feature>
<accession>A0AA35K2U8</accession>